<dbReference type="CDD" id="cd01556">
    <property type="entry name" value="EPSP_synthase"/>
    <property type="match status" value="1"/>
</dbReference>
<dbReference type="InterPro" id="IPR006264">
    <property type="entry name" value="EPSP_synthase"/>
</dbReference>
<dbReference type="UniPathway" id="UPA00053">
    <property type="reaction ID" value="UER00089"/>
</dbReference>
<feature type="binding site" evidence="7">
    <location>
        <position position="168"/>
    </location>
    <ligand>
        <name>phosphoenolpyruvate</name>
        <dbReference type="ChEBI" id="CHEBI:58702"/>
    </ligand>
</feature>
<evidence type="ECO:0000256" key="4">
    <source>
        <dbReference type="ARBA" id="ARBA00022679"/>
    </source>
</evidence>
<name>A0A8J4DLB5_9ACTN</name>
<comment type="caution">
    <text evidence="7">Lacks conserved residue(s) required for the propagation of feature annotation.</text>
</comment>
<dbReference type="HAMAP" id="MF_00210">
    <property type="entry name" value="EPSP_synth"/>
    <property type="match status" value="1"/>
</dbReference>
<evidence type="ECO:0000256" key="8">
    <source>
        <dbReference type="SAM" id="MobiDB-lite"/>
    </source>
</evidence>
<keyword evidence="3 7" id="KW-0028">Amino-acid biosynthesis</keyword>
<feature type="binding site" evidence="7">
    <location>
        <position position="168"/>
    </location>
    <ligand>
        <name>3-phosphoshikimate</name>
        <dbReference type="ChEBI" id="CHEBI:145989"/>
    </ligand>
</feature>
<dbReference type="GO" id="GO:0005737">
    <property type="term" value="C:cytoplasm"/>
    <property type="evidence" value="ECO:0007669"/>
    <property type="project" value="UniProtKB-SubCell"/>
</dbReference>
<comment type="similarity">
    <text evidence="2 7">Belongs to the EPSP synthase family.</text>
</comment>
<dbReference type="EMBL" id="BOOY01000039">
    <property type="protein sequence ID" value="GIJ06207.1"/>
    <property type="molecule type" value="Genomic_DNA"/>
</dbReference>
<comment type="subunit">
    <text evidence="7">Monomer.</text>
</comment>
<keyword evidence="5 7" id="KW-0057">Aromatic amino acid biosynthesis</keyword>
<feature type="domain" description="Enolpyruvate transferase" evidence="9">
    <location>
        <begin position="11"/>
        <end position="408"/>
    </location>
</feature>
<dbReference type="InterPro" id="IPR023193">
    <property type="entry name" value="EPSP_synthase_CS"/>
</dbReference>
<comment type="subcellular location">
    <subcellularLocation>
        <location evidence="7">Cytoplasm</location>
    </subcellularLocation>
</comment>
<keyword evidence="11" id="KW-1185">Reference proteome</keyword>
<comment type="function">
    <text evidence="7">Catalyzes the transfer of the enolpyruvyl moiety of phosphoenolpyruvate (PEP) to the 5-hydroxyl of shikimate-3-phosphate (S3P) to produce enolpyruvyl shikimate-3-phosphate and inorganic phosphate.</text>
</comment>
<dbReference type="Pfam" id="PF00275">
    <property type="entry name" value="EPSP_synthase"/>
    <property type="match status" value="1"/>
</dbReference>
<evidence type="ECO:0000256" key="5">
    <source>
        <dbReference type="ARBA" id="ARBA00023141"/>
    </source>
</evidence>
<evidence type="ECO:0000313" key="10">
    <source>
        <dbReference type="EMBL" id="GIJ06207.1"/>
    </source>
</evidence>
<keyword evidence="4 7" id="KW-0808">Transferase</keyword>
<dbReference type="GO" id="GO:0008652">
    <property type="term" value="P:amino acid biosynthetic process"/>
    <property type="evidence" value="ECO:0007669"/>
    <property type="project" value="UniProtKB-KW"/>
</dbReference>
<feature type="active site" description="Proton acceptor" evidence="7">
    <location>
        <position position="304"/>
    </location>
</feature>
<comment type="caution">
    <text evidence="10">The sequence shown here is derived from an EMBL/GenBank/DDBJ whole genome shotgun (WGS) entry which is preliminary data.</text>
</comment>
<feature type="binding site" evidence="7">
    <location>
        <position position="194"/>
    </location>
    <ligand>
        <name>3-phosphoshikimate</name>
        <dbReference type="ChEBI" id="CHEBI:145989"/>
    </ligand>
</feature>
<feature type="binding site" evidence="7">
    <location>
        <position position="335"/>
    </location>
    <ligand>
        <name>phosphoenolpyruvate</name>
        <dbReference type="ChEBI" id="CHEBI:58702"/>
    </ligand>
</feature>
<dbReference type="InterPro" id="IPR001986">
    <property type="entry name" value="Enolpyruvate_Tfrase_dom"/>
</dbReference>
<feature type="region of interest" description="Disordered" evidence="8">
    <location>
        <begin position="1"/>
        <end position="20"/>
    </location>
</feature>
<evidence type="ECO:0000256" key="1">
    <source>
        <dbReference type="ARBA" id="ARBA00004811"/>
    </source>
</evidence>
<proteinExistence type="inferred from homology"/>
<dbReference type="EC" id="2.5.1.19" evidence="7"/>
<feature type="binding site" evidence="7">
    <location>
        <position position="24"/>
    </location>
    <ligand>
        <name>3-phosphoshikimate</name>
        <dbReference type="ChEBI" id="CHEBI:145989"/>
    </ligand>
</feature>
<dbReference type="PANTHER" id="PTHR21090:SF5">
    <property type="entry name" value="PENTAFUNCTIONAL AROM POLYPEPTIDE"/>
    <property type="match status" value="1"/>
</dbReference>
<feature type="binding site" evidence="7">
    <location>
        <position position="23"/>
    </location>
    <ligand>
        <name>phosphoenolpyruvate</name>
        <dbReference type="ChEBI" id="CHEBI:58702"/>
    </ligand>
</feature>
<feature type="binding site" evidence="7">
    <location>
        <position position="331"/>
    </location>
    <ligand>
        <name>3-phosphoshikimate</name>
        <dbReference type="ChEBI" id="CHEBI:145989"/>
    </ligand>
</feature>
<dbReference type="NCBIfam" id="TIGR01356">
    <property type="entry name" value="aroA"/>
    <property type="match status" value="1"/>
</dbReference>
<gene>
    <name evidence="7 10" type="primary">aroA</name>
    <name evidence="10" type="ORF">Sya03_55590</name>
</gene>
<sequence length="470" mass="48806">MDHLAVPPAPRPFDATVRPPGSKSITNRALLCAALAPGTSTLTGALFADDTRAMLGAVAALGAEVETDEGRGTVRVRGGLGQGGGGTVDARQSGTTSRFVLPAAALRAARTVVDGSAQLRARPFGPLLDALRELGATVEEETPGFLPAAVTGPLTGGRVRLPGHLSSQFLSGLLMAGPLMRDGLAVELTSPLVSVPYVEMTAAVMRAFGVETQGLTVAPGAYTAADYAIEPDASAASYLLAAPVIRGGRVTVEGLGTASLQGDVRFADVLERMGATVTRTADSITVEGPATIRGVDVDMADISDTAQTLAAVAVFADSPTRVTGIGFIRGKETDRVRAIVTELNRAGVDATEDDDGFTIRPGAPRPVSFATYEDHRMAMSLALLGLRAPGVRIEDPGCVAKTYPRFLRRPGGAERASPPGDDHGPGQWVTCVTTPWARSRPRSPSSCGWARRPGGPRASPRTGRWTGRRT</sequence>
<feature type="binding site" evidence="7">
    <location>
        <position position="122"/>
    </location>
    <ligand>
        <name>phosphoenolpyruvate</name>
        <dbReference type="ChEBI" id="CHEBI:58702"/>
    </ligand>
</feature>
<accession>A0A8J4DLB5</accession>
<feature type="binding site" evidence="7">
    <location>
        <position position="167"/>
    </location>
    <ligand>
        <name>3-phosphoshikimate</name>
        <dbReference type="ChEBI" id="CHEBI:145989"/>
    </ligand>
</feature>
<feature type="binding site" evidence="7">
    <location>
        <position position="23"/>
    </location>
    <ligand>
        <name>3-phosphoshikimate</name>
        <dbReference type="ChEBI" id="CHEBI:145989"/>
    </ligand>
</feature>
<evidence type="ECO:0000256" key="7">
    <source>
        <dbReference type="HAMAP-Rule" id="MF_00210"/>
    </source>
</evidence>
<dbReference type="InterPro" id="IPR036968">
    <property type="entry name" value="Enolpyruvate_Tfrase_sf"/>
</dbReference>
<comment type="pathway">
    <text evidence="1 7">Metabolic intermediate biosynthesis; chorismate biosynthesis; chorismate from D-erythrose 4-phosphate and phosphoenolpyruvate: step 6/7.</text>
</comment>
<comment type="catalytic activity">
    <reaction evidence="6">
        <text>3-phosphoshikimate + phosphoenolpyruvate = 5-O-(1-carboxyvinyl)-3-phosphoshikimate + phosphate</text>
        <dbReference type="Rhea" id="RHEA:21256"/>
        <dbReference type="ChEBI" id="CHEBI:43474"/>
        <dbReference type="ChEBI" id="CHEBI:57701"/>
        <dbReference type="ChEBI" id="CHEBI:58702"/>
        <dbReference type="ChEBI" id="CHEBI:145989"/>
        <dbReference type="EC" id="2.5.1.19"/>
    </reaction>
    <physiologicalReaction direction="left-to-right" evidence="6">
        <dbReference type="Rhea" id="RHEA:21257"/>
    </physiologicalReaction>
</comment>
<dbReference type="GO" id="GO:0009423">
    <property type="term" value="P:chorismate biosynthetic process"/>
    <property type="evidence" value="ECO:0007669"/>
    <property type="project" value="UniProtKB-UniRule"/>
</dbReference>
<dbReference type="SUPFAM" id="SSF55205">
    <property type="entry name" value="EPT/RTPC-like"/>
    <property type="match status" value="1"/>
</dbReference>
<feature type="binding site" evidence="7">
    <location>
        <position position="28"/>
    </location>
    <ligand>
        <name>3-phosphoshikimate</name>
        <dbReference type="ChEBI" id="CHEBI:145989"/>
    </ligand>
</feature>
<evidence type="ECO:0000313" key="11">
    <source>
        <dbReference type="Proteomes" id="UP000652013"/>
    </source>
</evidence>
<feature type="compositionally biased region" description="Low complexity" evidence="8">
    <location>
        <begin position="442"/>
        <end position="464"/>
    </location>
</feature>
<dbReference type="PROSITE" id="PS00885">
    <property type="entry name" value="EPSP_SYNTHASE_2"/>
    <property type="match status" value="1"/>
</dbReference>
<dbReference type="PANTHER" id="PTHR21090">
    <property type="entry name" value="AROM/DEHYDROQUINATE SYNTHASE"/>
    <property type="match status" value="1"/>
</dbReference>
<dbReference type="GO" id="GO:0009073">
    <property type="term" value="P:aromatic amino acid family biosynthetic process"/>
    <property type="evidence" value="ECO:0007669"/>
    <property type="project" value="UniProtKB-KW"/>
</dbReference>
<dbReference type="InterPro" id="IPR013792">
    <property type="entry name" value="RNA3'P_cycl/enolpyr_Trfase_a/b"/>
</dbReference>
<feature type="binding site" evidence="7">
    <location>
        <position position="166"/>
    </location>
    <ligand>
        <name>3-phosphoshikimate</name>
        <dbReference type="ChEBI" id="CHEBI:145989"/>
    </ligand>
</feature>
<dbReference type="PIRSF" id="PIRSF000505">
    <property type="entry name" value="EPSPS"/>
    <property type="match status" value="1"/>
</dbReference>
<evidence type="ECO:0000256" key="3">
    <source>
        <dbReference type="ARBA" id="ARBA00022605"/>
    </source>
</evidence>
<dbReference type="AlphaFoldDB" id="A0A8J4DLB5"/>
<dbReference type="Gene3D" id="3.65.10.10">
    <property type="entry name" value="Enolpyruvate transferase domain"/>
    <property type="match status" value="2"/>
</dbReference>
<dbReference type="Proteomes" id="UP000652013">
    <property type="component" value="Unassembled WGS sequence"/>
</dbReference>
<dbReference type="GO" id="GO:0003866">
    <property type="term" value="F:3-phosphoshikimate 1-carboxyvinyltransferase activity"/>
    <property type="evidence" value="ECO:0007669"/>
    <property type="project" value="UniProtKB-UniRule"/>
</dbReference>
<feature type="binding site" evidence="7">
    <location>
        <position position="376"/>
    </location>
    <ligand>
        <name>phosphoenolpyruvate</name>
        <dbReference type="ChEBI" id="CHEBI:58702"/>
    </ligand>
</feature>
<feature type="binding site" evidence="7">
    <location>
        <position position="304"/>
    </location>
    <ligand>
        <name>3-phosphoshikimate</name>
        <dbReference type="ChEBI" id="CHEBI:145989"/>
    </ligand>
</feature>
<feature type="binding site" evidence="7">
    <location>
        <position position="94"/>
    </location>
    <ligand>
        <name>phosphoenolpyruvate</name>
        <dbReference type="ChEBI" id="CHEBI:58702"/>
    </ligand>
</feature>
<evidence type="ECO:0000259" key="9">
    <source>
        <dbReference type="Pfam" id="PF00275"/>
    </source>
</evidence>
<feature type="binding site" evidence="7">
    <location>
        <position position="401"/>
    </location>
    <ligand>
        <name>phosphoenolpyruvate</name>
        <dbReference type="ChEBI" id="CHEBI:58702"/>
    </ligand>
</feature>
<reference evidence="10" key="1">
    <citation type="submission" date="2021-01" db="EMBL/GenBank/DDBJ databases">
        <title>Whole genome shotgun sequence of Spirilliplanes yamanashiensis NBRC 15828.</title>
        <authorList>
            <person name="Komaki H."/>
            <person name="Tamura T."/>
        </authorList>
    </citation>
    <scope>NUCLEOTIDE SEQUENCE</scope>
    <source>
        <strain evidence="10">NBRC 15828</strain>
    </source>
</reference>
<protein>
    <recommendedName>
        <fullName evidence="7">3-phosphoshikimate 1-carboxyvinyltransferase</fullName>
        <ecNumber evidence="7">2.5.1.19</ecNumber>
    </recommendedName>
    <alternativeName>
        <fullName evidence="7">5-enolpyruvylshikimate-3-phosphate synthase</fullName>
        <shortName evidence="7">EPSP synthase</shortName>
        <shortName evidence="7">EPSPS</shortName>
    </alternativeName>
</protein>
<evidence type="ECO:0000256" key="2">
    <source>
        <dbReference type="ARBA" id="ARBA00009948"/>
    </source>
</evidence>
<keyword evidence="7" id="KW-0963">Cytoplasm</keyword>
<feature type="region of interest" description="Disordered" evidence="8">
    <location>
        <begin position="409"/>
        <end position="470"/>
    </location>
</feature>
<organism evidence="10 11">
    <name type="scientific">Spirilliplanes yamanashiensis</name>
    <dbReference type="NCBI Taxonomy" id="42233"/>
    <lineage>
        <taxon>Bacteria</taxon>
        <taxon>Bacillati</taxon>
        <taxon>Actinomycetota</taxon>
        <taxon>Actinomycetes</taxon>
        <taxon>Micromonosporales</taxon>
        <taxon>Micromonosporaceae</taxon>
        <taxon>Spirilliplanes</taxon>
    </lineage>
</organism>
<dbReference type="RefSeq" id="WP_239107902.1">
    <property type="nucleotide sequence ID" value="NZ_BAAAGJ010000014.1"/>
</dbReference>
<evidence type="ECO:0000256" key="6">
    <source>
        <dbReference type="ARBA" id="ARBA00044633"/>
    </source>
</evidence>